<dbReference type="InterPro" id="IPR005110">
    <property type="entry name" value="MoeA_linker/N"/>
</dbReference>
<accession>A0A0B6TCZ9</accession>
<dbReference type="Proteomes" id="UP000031928">
    <property type="component" value="Chromosome"/>
</dbReference>
<keyword evidence="5 7" id="KW-0501">Molybdenum cofactor biosynthesis</keyword>
<evidence type="ECO:0000256" key="7">
    <source>
        <dbReference type="RuleBase" id="RU365090"/>
    </source>
</evidence>
<dbReference type="RefSeq" id="WP_042622405.1">
    <property type="nucleotide sequence ID" value="NZ_CP007790.1"/>
</dbReference>
<sequence>MRSPEDHLAAVLEAVPARRAVTVALADAPGRVLAGELLAGHPSPRFDNSQMDGFALSPEQIAASPGEFRVGETLAAGADPDAAYPEGILSEIVPIMTGAKVPAGAAAVVPVEACDPPAFPEAGATVRVTVSPTPGQFIRPAGSDIAAGETLLRAGAVLGPVAVGVLAGQEITEVEVLARARVILCTGGAEIGGTGAAGIPDANGPMLEALCARAGIEVAARLHTDDDPARLSADLAAAVDAHSPTAVITSGGISAGKFEVVRRVLEGSGWFGHVDQQPGGPQGLASFRGVPVICLPGNPVSTLVSFLLFVAPVLGSAPAPLTLPLAQDAPGLPDRDQFLRGKVTAEGVRPVGGPGSHLLAQALEADCVIRIPAPGGLPAGDRVRVHPF</sequence>
<dbReference type="SMART" id="SM00852">
    <property type="entry name" value="MoCF_biosynth"/>
    <property type="match status" value="1"/>
</dbReference>
<dbReference type="GO" id="GO:0006777">
    <property type="term" value="P:Mo-molybdopterin cofactor biosynthetic process"/>
    <property type="evidence" value="ECO:0007669"/>
    <property type="project" value="UniProtKB-UniRule"/>
</dbReference>
<comment type="catalytic activity">
    <reaction evidence="6">
        <text>adenylyl-molybdopterin + molybdate = Mo-molybdopterin + AMP + H(+)</text>
        <dbReference type="Rhea" id="RHEA:35047"/>
        <dbReference type="ChEBI" id="CHEBI:15378"/>
        <dbReference type="ChEBI" id="CHEBI:36264"/>
        <dbReference type="ChEBI" id="CHEBI:62727"/>
        <dbReference type="ChEBI" id="CHEBI:71302"/>
        <dbReference type="ChEBI" id="CHEBI:456215"/>
        <dbReference type="EC" id="2.10.1.1"/>
    </reaction>
</comment>
<dbReference type="KEGG" id="cmq:B840_00865"/>
<keyword evidence="7" id="KW-0460">Magnesium</keyword>
<dbReference type="InterPro" id="IPR036688">
    <property type="entry name" value="MoeA_C_domain_IV_sf"/>
</dbReference>
<dbReference type="Gene3D" id="3.90.105.10">
    <property type="entry name" value="Molybdopterin biosynthesis moea protein, domain 2"/>
    <property type="match status" value="1"/>
</dbReference>
<organism evidence="9 10">
    <name type="scientific">Corynebacterium marinum DSM 44953</name>
    <dbReference type="NCBI Taxonomy" id="1224162"/>
    <lineage>
        <taxon>Bacteria</taxon>
        <taxon>Bacillati</taxon>
        <taxon>Actinomycetota</taxon>
        <taxon>Actinomycetes</taxon>
        <taxon>Mycobacteriales</taxon>
        <taxon>Corynebacteriaceae</taxon>
        <taxon>Corynebacterium</taxon>
    </lineage>
</organism>
<dbReference type="Pfam" id="PF03454">
    <property type="entry name" value="MoeA_C"/>
    <property type="match status" value="1"/>
</dbReference>
<evidence type="ECO:0000256" key="5">
    <source>
        <dbReference type="ARBA" id="ARBA00023150"/>
    </source>
</evidence>
<evidence type="ECO:0000256" key="2">
    <source>
        <dbReference type="ARBA" id="ARBA00005046"/>
    </source>
</evidence>
<feature type="domain" description="MoaB/Mog" evidence="8">
    <location>
        <begin position="182"/>
        <end position="316"/>
    </location>
</feature>
<evidence type="ECO:0000256" key="4">
    <source>
        <dbReference type="ARBA" id="ARBA00022505"/>
    </source>
</evidence>
<keyword evidence="7" id="KW-0808">Transferase</keyword>
<keyword evidence="7" id="KW-0479">Metal-binding</keyword>
<dbReference type="UniPathway" id="UPA00344"/>
<reference evidence="9 10" key="1">
    <citation type="submission" date="2014-05" db="EMBL/GenBank/DDBJ databases">
        <title>Complete genome sequence of Corynebacterium marinum DSM 44953.</title>
        <authorList>
            <person name="Schaffert L."/>
            <person name="Albersmeier A."/>
            <person name="Kalinowski J."/>
            <person name="Ruckert C."/>
        </authorList>
    </citation>
    <scope>NUCLEOTIDE SEQUENCE [LARGE SCALE GENOMIC DNA]</scope>
    <source>
        <strain evidence="9 10">DSM 44953</strain>
    </source>
</reference>
<dbReference type="PANTHER" id="PTHR10192:SF5">
    <property type="entry name" value="GEPHYRIN"/>
    <property type="match status" value="1"/>
</dbReference>
<evidence type="ECO:0000256" key="1">
    <source>
        <dbReference type="ARBA" id="ARBA00002901"/>
    </source>
</evidence>
<dbReference type="AlphaFoldDB" id="A0A0B6TCZ9"/>
<keyword evidence="4 7" id="KW-0500">Molybdenum</keyword>
<dbReference type="PANTHER" id="PTHR10192">
    <property type="entry name" value="MOLYBDOPTERIN BIOSYNTHESIS PROTEIN"/>
    <property type="match status" value="1"/>
</dbReference>
<dbReference type="SUPFAM" id="SSF63882">
    <property type="entry name" value="MoeA N-terminal region -like"/>
    <property type="match status" value="1"/>
</dbReference>
<comment type="function">
    <text evidence="1 7">Catalyzes the insertion of molybdate into adenylated molybdopterin with the concomitant release of AMP.</text>
</comment>
<dbReference type="GO" id="GO:0046872">
    <property type="term" value="F:metal ion binding"/>
    <property type="evidence" value="ECO:0007669"/>
    <property type="project" value="UniProtKB-UniRule"/>
</dbReference>
<evidence type="ECO:0000256" key="3">
    <source>
        <dbReference type="ARBA" id="ARBA00010763"/>
    </source>
</evidence>
<comment type="cofactor">
    <cofactor evidence="7">
        <name>Mg(2+)</name>
        <dbReference type="ChEBI" id="CHEBI:18420"/>
    </cofactor>
</comment>
<comment type="pathway">
    <text evidence="2 7">Cofactor biosynthesis; molybdopterin biosynthesis.</text>
</comment>
<dbReference type="Pfam" id="PF00994">
    <property type="entry name" value="MoCF_biosynth"/>
    <property type="match status" value="1"/>
</dbReference>
<dbReference type="InterPro" id="IPR005111">
    <property type="entry name" value="MoeA_C_domain_IV"/>
</dbReference>
<dbReference type="HOGENOM" id="CLU_010186_7_0_11"/>
<dbReference type="Pfam" id="PF03453">
    <property type="entry name" value="MoeA_N"/>
    <property type="match status" value="1"/>
</dbReference>
<dbReference type="InterPro" id="IPR001453">
    <property type="entry name" value="MoaB/Mog_dom"/>
</dbReference>
<dbReference type="InterPro" id="IPR036425">
    <property type="entry name" value="MoaB/Mog-like_dom_sf"/>
</dbReference>
<proteinExistence type="inferred from homology"/>
<dbReference type="EC" id="2.10.1.1" evidence="7"/>
<dbReference type="InterPro" id="IPR036135">
    <property type="entry name" value="MoeA_linker/N_sf"/>
</dbReference>
<dbReference type="Gene3D" id="3.40.980.10">
    <property type="entry name" value="MoaB/Mog-like domain"/>
    <property type="match status" value="1"/>
</dbReference>
<gene>
    <name evidence="9" type="ORF">B840_00865</name>
</gene>
<dbReference type="EMBL" id="CP007790">
    <property type="protein sequence ID" value="AJK67812.1"/>
    <property type="molecule type" value="Genomic_DNA"/>
</dbReference>
<evidence type="ECO:0000313" key="9">
    <source>
        <dbReference type="EMBL" id="AJK67812.1"/>
    </source>
</evidence>
<dbReference type="STRING" id="1224162.B840_00865"/>
<dbReference type="OrthoDB" id="9804758at2"/>
<dbReference type="SUPFAM" id="SSF53218">
    <property type="entry name" value="Molybdenum cofactor biosynthesis proteins"/>
    <property type="match status" value="1"/>
</dbReference>
<dbReference type="InterPro" id="IPR038987">
    <property type="entry name" value="MoeA-like"/>
</dbReference>
<name>A0A0B6TCZ9_9CORY</name>
<evidence type="ECO:0000259" key="8">
    <source>
        <dbReference type="SMART" id="SM00852"/>
    </source>
</evidence>
<protein>
    <recommendedName>
        <fullName evidence="7">Molybdopterin molybdenumtransferase</fullName>
        <ecNumber evidence="7">2.10.1.1</ecNumber>
    </recommendedName>
</protein>
<dbReference type="GO" id="GO:0005829">
    <property type="term" value="C:cytosol"/>
    <property type="evidence" value="ECO:0007669"/>
    <property type="project" value="TreeGrafter"/>
</dbReference>
<evidence type="ECO:0000256" key="6">
    <source>
        <dbReference type="ARBA" id="ARBA00047317"/>
    </source>
</evidence>
<dbReference type="CDD" id="cd00887">
    <property type="entry name" value="MoeA"/>
    <property type="match status" value="1"/>
</dbReference>
<dbReference type="Gene3D" id="2.170.190.11">
    <property type="entry name" value="Molybdopterin biosynthesis moea protein, domain 3"/>
    <property type="match status" value="1"/>
</dbReference>
<evidence type="ECO:0000313" key="10">
    <source>
        <dbReference type="Proteomes" id="UP000031928"/>
    </source>
</evidence>
<dbReference type="GO" id="GO:0061599">
    <property type="term" value="F:molybdopterin molybdotransferase activity"/>
    <property type="evidence" value="ECO:0007669"/>
    <property type="project" value="UniProtKB-UniRule"/>
</dbReference>
<keyword evidence="10" id="KW-1185">Reference proteome</keyword>
<comment type="similarity">
    <text evidence="3 7">Belongs to the MoeA family.</text>
</comment>
<dbReference type="Gene3D" id="2.40.340.10">
    <property type="entry name" value="MoeA, C-terminal, domain IV"/>
    <property type="match status" value="1"/>
</dbReference>
<dbReference type="SUPFAM" id="SSF63867">
    <property type="entry name" value="MoeA C-terminal domain-like"/>
    <property type="match status" value="1"/>
</dbReference>